<dbReference type="GO" id="GO:0005886">
    <property type="term" value="C:plasma membrane"/>
    <property type="evidence" value="ECO:0007669"/>
    <property type="project" value="TreeGrafter"/>
</dbReference>
<dbReference type="OMA" id="QINNTQR"/>
<keyword evidence="3 4" id="KW-0041">Annexin</keyword>
<keyword evidence="4" id="KW-0106">Calcium</keyword>
<evidence type="ECO:0000313" key="6">
    <source>
        <dbReference type="Proteomes" id="UP000276776"/>
    </source>
</evidence>
<dbReference type="PANTHER" id="PTHR10502">
    <property type="entry name" value="ANNEXIN"/>
    <property type="match status" value="1"/>
</dbReference>
<dbReference type="GO" id="GO:0005634">
    <property type="term" value="C:nucleus"/>
    <property type="evidence" value="ECO:0007669"/>
    <property type="project" value="TreeGrafter"/>
</dbReference>
<dbReference type="Pfam" id="PF00191">
    <property type="entry name" value="Annexin"/>
    <property type="match status" value="3"/>
</dbReference>
<comment type="similarity">
    <text evidence="1 4">Belongs to the annexin family.</text>
</comment>
<dbReference type="InterPro" id="IPR001464">
    <property type="entry name" value="Annexin"/>
</dbReference>
<organism evidence="7">
    <name type="scientific">Thelazia callipaeda</name>
    <name type="common">Oriental eyeworm</name>
    <name type="synonym">Parasitic nematode</name>
    <dbReference type="NCBI Taxonomy" id="103827"/>
    <lineage>
        <taxon>Eukaryota</taxon>
        <taxon>Metazoa</taxon>
        <taxon>Ecdysozoa</taxon>
        <taxon>Nematoda</taxon>
        <taxon>Chromadorea</taxon>
        <taxon>Rhabditida</taxon>
        <taxon>Spirurina</taxon>
        <taxon>Spiruromorpha</taxon>
        <taxon>Thelazioidea</taxon>
        <taxon>Thelaziidae</taxon>
        <taxon>Thelazia</taxon>
    </lineage>
</organism>
<evidence type="ECO:0000256" key="1">
    <source>
        <dbReference type="ARBA" id="ARBA00007831"/>
    </source>
</evidence>
<dbReference type="PROSITE" id="PS00223">
    <property type="entry name" value="ANNEXIN_1"/>
    <property type="match status" value="1"/>
</dbReference>
<protein>
    <recommendedName>
        <fullName evidence="4">Annexin</fullName>
    </recommendedName>
</protein>
<reference evidence="7" key="1">
    <citation type="submission" date="2017-02" db="UniProtKB">
        <authorList>
            <consortium name="WormBaseParasite"/>
        </authorList>
    </citation>
    <scope>IDENTIFICATION</scope>
</reference>
<evidence type="ECO:0000313" key="5">
    <source>
        <dbReference type="EMBL" id="VDM96992.1"/>
    </source>
</evidence>
<dbReference type="AlphaFoldDB" id="A0A0N5CMW7"/>
<dbReference type="GO" id="GO:0005544">
    <property type="term" value="F:calcium-dependent phospholipid binding"/>
    <property type="evidence" value="ECO:0007669"/>
    <property type="project" value="UniProtKB-KW"/>
</dbReference>
<keyword evidence="6" id="KW-1185">Reference proteome</keyword>
<sequence length="328" mass="36392">MLSGNDSFHGTITAKISFDDDKAVESLVKAMHSKKDADERQVLQILTQINNTQRQMIKTPYKIKCNRDLVVDLANIFAGDYKDVILALMETPTKYDTLLLKKAFDESGTNETVLIEVLCTRTDAQLVAIKNEYFILFETTLIADLNANTTGDLKDILTSVAQRPILINHNSVDTSKIRQDVKKILADKKKLDKALLKSTIASLPAAPLAVFIAEYAMMAGHQIDQDVEKQFSGHAKSALLALIQYSRNSFLYFANLLNGALKGPGIRDQDLIRLVVSRSEIDLASISEVYANSYKKQLVDEISAACEGSYRDCLIAIVNGNMQQIIVN</sequence>
<dbReference type="GO" id="GO:0001786">
    <property type="term" value="F:phosphatidylserine binding"/>
    <property type="evidence" value="ECO:0007669"/>
    <property type="project" value="TreeGrafter"/>
</dbReference>
<dbReference type="GO" id="GO:0005509">
    <property type="term" value="F:calcium ion binding"/>
    <property type="evidence" value="ECO:0007669"/>
    <property type="project" value="InterPro"/>
</dbReference>
<dbReference type="GO" id="GO:0012506">
    <property type="term" value="C:vesicle membrane"/>
    <property type="evidence" value="ECO:0007669"/>
    <property type="project" value="TreeGrafter"/>
</dbReference>
<dbReference type="STRING" id="103827.A0A0N5CMW7"/>
<dbReference type="OrthoDB" id="37886at2759"/>
<dbReference type="InterPro" id="IPR018502">
    <property type="entry name" value="Annexin_repeat"/>
</dbReference>
<comment type="domain">
    <text evidence="4">A pair of annexin repeats may form one binding site for calcium and phospholipid.</text>
</comment>
<evidence type="ECO:0000313" key="7">
    <source>
        <dbReference type="WBParaSite" id="TCLT_0000150801-mRNA-1"/>
    </source>
</evidence>
<accession>A0A0N5CMW7</accession>
<dbReference type="PANTHER" id="PTHR10502:SF102">
    <property type="entry name" value="ANNEXIN B11"/>
    <property type="match status" value="1"/>
</dbReference>
<dbReference type="PROSITE" id="PS51897">
    <property type="entry name" value="ANNEXIN_2"/>
    <property type="match status" value="2"/>
</dbReference>
<dbReference type="WBParaSite" id="TCLT_0000150801-mRNA-1">
    <property type="protein sequence ID" value="TCLT_0000150801-mRNA-1"/>
    <property type="gene ID" value="TCLT_0000150801"/>
</dbReference>
<dbReference type="SMART" id="SM00335">
    <property type="entry name" value="ANX"/>
    <property type="match status" value="3"/>
</dbReference>
<dbReference type="Gene3D" id="1.10.220.10">
    <property type="entry name" value="Annexin"/>
    <property type="match status" value="4"/>
</dbReference>
<dbReference type="PRINTS" id="PR00196">
    <property type="entry name" value="ANNEXIN"/>
</dbReference>
<evidence type="ECO:0000256" key="3">
    <source>
        <dbReference type="ARBA" id="ARBA00023216"/>
    </source>
</evidence>
<dbReference type="Proteomes" id="UP000276776">
    <property type="component" value="Unassembled WGS sequence"/>
</dbReference>
<dbReference type="EMBL" id="UYYF01000199">
    <property type="protein sequence ID" value="VDM96992.1"/>
    <property type="molecule type" value="Genomic_DNA"/>
</dbReference>
<reference evidence="5 6" key="2">
    <citation type="submission" date="2018-11" db="EMBL/GenBank/DDBJ databases">
        <authorList>
            <consortium name="Pathogen Informatics"/>
        </authorList>
    </citation>
    <scope>NUCLEOTIDE SEQUENCE [LARGE SCALE GENOMIC DNA]</scope>
</reference>
<dbReference type="InterPro" id="IPR037104">
    <property type="entry name" value="Annexin_sf"/>
</dbReference>
<dbReference type="FunFam" id="1.10.220.10:FF:000001">
    <property type="entry name" value="Annexin"/>
    <property type="match status" value="1"/>
</dbReference>
<gene>
    <name evidence="5" type="ORF">TCLT_LOCUS1509</name>
</gene>
<dbReference type="GO" id="GO:0005737">
    <property type="term" value="C:cytoplasm"/>
    <property type="evidence" value="ECO:0007669"/>
    <property type="project" value="TreeGrafter"/>
</dbReference>
<evidence type="ECO:0000256" key="4">
    <source>
        <dbReference type="RuleBase" id="RU003540"/>
    </source>
</evidence>
<proteinExistence type="inferred from homology"/>
<dbReference type="SUPFAM" id="SSF47874">
    <property type="entry name" value="Annexin"/>
    <property type="match status" value="1"/>
</dbReference>
<keyword evidence="4" id="KW-0111">Calcium/phospholipid-binding</keyword>
<name>A0A0N5CMW7_THECL</name>
<evidence type="ECO:0000256" key="2">
    <source>
        <dbReference type="ARBA" id="ARBA00022737"/>
    </source>
</evidence>
<dbReference type="InterPro" id="IPR018252">
    <property type="entry name" value="Annexin_repeat_CS"/>
</dbReference>
<keyword evidence="2 4" id="KW-0677">Repeat</keyword>